<keyword evidence="1 6" id="KW-0560">Oxidoreductase</keyword>
<dbReference type="GO" id="GO:0050661">
    <property type="term" value="F:NADP binding"/>
    <property type="evidence" value="ECO:0007669"/>
    <property type="project" value="InterPro"/>
</dbReference>
<dbReference type="GO" id="GO:0008679">
    <property type="term" value="F:2-hydroxy-3-oxopropionate reductase activity"/>
    <property type="evidence" value="ECO:0007669"/>
    <property type="project" value="UniProtKB-EC"/>
</dbReference>
<dbReference type="EC" id="1.1.1.60" evidence="6"/>
<dbReference type="InterPro" id="IPR036291">
    <property type="entry name" value="NAD(P)-bd_dom_sf"/>
</dbReference>
<dbReference type="STRING" id="573413.Spirs_1048"/>
<dbReference type="InterPro" id="IPR008927">
    <property type="entry name" value="6-PGluconate_DH-like_C_sf"/>
</dbReference>
<gene>
    <name evidence="6" type="ordered locus">Spirs_1048</name>
</gene>
<dbReference type="GO" id="GO:0051287">
    <property type="term" value="F:NAD binding"/>
    <property type="evidence" value="ECO:0007669"/>
    <property type="project" value="InterPro"/>
</dbReference>
<accession>E1R0T2</accession>
<feature type="active site" evidence="3">
    <location>
        <position position="171"/>
    </location>
</feature>
<proteinExistence type="predicted"/>
<evidence type="ECO:0000313" key="7">
    <source>
        <dbReference type="Proteomes" id="UP000002318"/>
    </source>
</evidence>
<feature type="domain" description="6-phosphogluconate dehydrogenase NADP-binding" evidence="4">
    <location>
        <begin position="3"/>
        <end position="162"/>
    </location>
</feature>
<dbReference type="SUPFAM" id="SSF51735">
    <property type="entry name" value="NAD(P)-binding Rossmann-fold domains"/>
    <property type="match status" value="1"/>
</dbReference>
<dbReference type="Proteomes" id="UP000002318">
    <property type="component" value="Chromosome"/>
</dbReference>
<dbReference type="Gene3D" id="1.10.1040.10">
    <property type="entry name" value="N-(1-d-carboxylethyl)-l-norvaline Dehydrogenase, domain 2"/>
    <property type="match status" value="1"/>
</dbReference>
<name>E1R0T2_SEDSS</name>
<dbReference type="InterPro" id="IPR013328">
    <property type="entry name" value="6PGD_dom2"/>
</dbReference>
<dbReference type="Gene3D" id="3.40.50.720">
    <property type="entry name" value="NAD(P)-binding Rossmann-like Domain"/>
    <property type="match status" value="1"/>
</dbReference>
<dbReference type="OrthoDB" id="9786703at2"/>
<dbReference type="PANTHER" id="PTHR43060:SF15">
    <property type="entry name" value="3-HYDROXYISOBUTYRATE DEHYDROGENASE-LIKE 1, MITOCHONDRIAL-RELATED"/>
    <property type="match status" value="1"/>
</dbReference>
<dbReference type="SUPFAM" id="SSF48179">
    <property type="entry name" value="6-phosphogluconate dehydrogenase C-terminal domain-like"/>
    <property type="match status" value="1"/>
</dbReference>
<dbReference type="Pfam" id="PF03446">
    <property type="entry name" value="NAD_binding_2"/>
    <property type="match status" value="1"/>
</dbReference>
<evidence type="ECO:0000259" key="5">
    <source>
        <dbReference type="Pfam" id="PF14833"/>
    </source>
</evidence>
<dbReference type="Pfam" id="PF14833">
    <property type="entry name" value="NAD_binding_11"/>
    <property type="match status" value="1"/>
</dbReference>
<dbReference type="InterPro" id="IPR029154">
    <property type="entry name" value="HIBADH-like_NADP-bd"/>
</dbReference>
<organism evidence="6 7">
    <name type="scientific">Sediminispirochaeta smaragdinae (strain DSM 11293 / JCM 15392 / SEBR 4228)</name>
    <name type="common">Spirochaeta smaragdinae</name>
    <dbReference type="NCBI Taxonomy" id="573413"/>
    <lineage>
        <taxon>Bacteria</taxon>
        <taxon>Pseudomonadati</taxon>
        <taxon>Spirochaetota</taxon>
        <taxon>Spirochaetia</taxon>
        <taxon>Spirochaetales</taxon>
        <taxon>Spirochaetaceae</taxon>
        <taxon>Sediminispirochaeta</taxon>
    </lineage>
</organism>
<dbReference type="HOGENOM" id="CLU_035117_1_0_12"/>
<protein>
    <submittedName>
        <fullName evidence="6">2-hydroxy-3-oxopropionate reductase</fullName>
        <ecNumber evidence="6">1.1.1.60</ecNumber>
    </submittedName>
</protein>
<evidence type="ECO:0000256" key="2">
    <source>
        <dbReference type="ARBA" id="ARBA00023027"/>
    </source>
</evidence>
<feature type="domain" description="3-hydroxyisobutyrate dehydrogenase-like NAD-binding" evidence="5">
    <location>
        <begin position="165"/>
        <end position="284"/>
    </location>
</feature>
<evidence type="ECO:0000256" key="1">
    <source>
        <dbReference type="ARBA" id="ARBA00023002"/>
    </source>
</evidence>
<evidence type="ECO:0000256" key="3">
    <source>
        <dbReference type="PIRSR" id="PIRSR000103-1"/>
    </source>
</evidence>
<evidence type="ECO:0000313" key="6">
    <source>
        <dbReference type="EMBL" id="ADK80181.1"/>
    </source>
</evidence>
<evidence type="ECO:0000259" key="4">
    <source>
        <dbReference type="Pfam" id="PF03446"/>
    </source>
</evidence>
<dbReference type="EMBL" id="CP002116">
    <property type="protein sequence ID" value="ADK80181.1"/>
    <property type="molecule type" value="Genomic_DNA"/>
</dbReference>
<dbReference type="PANTHER" id="PTHR43060">
    <property type="entry name" value="3-HYDROXYISOBUTYRATE DEHYDROGENASE-LIKE 1, MITOCHONDRIAL-RELATED"/>
    <property type="match status" value="1"/>
</dbReference>
<keyword evidence="7" id="KW-1185">Reference proteome</keyword>
<dbReference type="InterPro" id="IPR015815">
    <property type="entry name" value="HIBADH-related"/>
</dbReference>
<dbReference type="InterPro" id="IPR006115">
    <property type="entry name" value="6PGDH_NADP-bd"/>
</dbReference>
<sequence length="293" mass="31277">MAKLGWIGTGVMGKNMCANLIEAGHSLTVYTRTKERARELLEAGAHWAETPAAAAAESEITFSIVGYPADVEDVYLGEKGIFAGAKQGSIAVDMTTSEPSLAERIAEEGKKRGIAVLDAPVSGGDIGARDGKLAIMVGGEKEAFEKVLPYFEVLGENIARMGGPGKGQHTKMSNQILIATTMIGTVESLLYAWRAGMDMNEVIDVIGKGAAGSWSINNLGRRIAKGNFDPGFFIKHFIKDMGIALQEAKRMKLSLPGLSLAHQFYIAASACGYDELGTQGLYKVFERLNGIEA</sequence>
<dbReference type="PIRSF" id="PIRSF000103">
    <property type="entry name" value="HIBADH"/>
    <property type="match status" value="1"/>
</dbReference>
<dbReference type="AlphaFoldDB" id="E1R0T2"/>
<dbReference type="RefSeq" id="WP_013253645.1">
    <property type="nucleotide sequence ID" value="NC_014364.1"/>
</dbReference>
<keyword evidence="2" id="KW-0520">NAD</keyword>
<dbReference type="eggNOG" id="COG2084">
    <property type="taxonomic scope" value="Bacteria"/>
</dbReference>
<dbReference type="KEGG" id="ssm:Spirs_1048"/>
<reference evidence="6 7" key="1">
    <citation type="journal article" date="2010" name="Stand. Genomic Sci.">
        <title>Complete genome sequence of Spirochaeta smaragdinae type strain (SEBR 4228).</title>
        <authorList>
            <person name="Mavromatis K."/>
            <person name="Yasawong M."/>
            <person name="Chertkov O."/>
            <person name="Lapidus A."/>
            <person name="Lucas S."/>
            <person name="Nolan M."/>
            <person name="Del Rio T.G."/>
            <person name="Tice H."/>
            <person name="Cheng J.F."/>
            <person name="Pitluck S."/>
            <person name="Liolios K."/>
            <person name="Ivanova N."/>
            <person name="Tapia R."/>
            <person name="Han C."/>
            <person name="Bruce D."/>
            <person name="Goodwin L."/>
            <person name="Pati A."/>
            <person name="Chen A."/>
            <person name="Palaniappan K."/>
            <person name="Land M."/>
            <person name="Hauser L."/>
            <person name="Chang Y.J."/>
            <person name="Jeffries C.D."/>
            <person name="Detter J.C."/>
            <person name="Rohde M."/>
            <person name="Brambilla E."/>
            <person name="Spring S."/>
            <person name="Goker M."/>
            <person name="Sikorski J."/>
            <person name="Woyke T."/>
            <person name="Bristow J."/>
            <person name="Eisen J.A."/>
            <person name="Markowitz V."/>
            <person name="Hugenholtz P."/>
            <person name="Klenk H.P."/>
            <person name="Kyrpides N.C."/>
        </authorList>
    </citation>
    <scope>NUCLEOTIDE SEQUENCE [LARGE SCALE GENOMIC DNA]</scope>
    <source>
        <strain evidence="7">DSM 11293 / JCM 15392 / SEBR 4228</strain>
    </source>
</reference>